<evidence type="ECO:0000313" key="1">
    <source>
        <dbReference type="EMBL" id="CAB4138269.1"/>
    </source>
</evidence>
<organism evidence="1">
    <name type="scientific">uncultured Caudovirales phage</name>
    <dbReference type="NCBI Taxonomy" id="2100421"/>
    <lineage>
        <taxon>Viruses</taxon>
        <taxon>Duplodnaviria</taxon>
        <taxon>Heunggongvirae</taxon>
        <taxon>Uroviricota</taxon>
        <taxon>Caudoviricetes</taxon>
        <taxon>Peduoviridae</taxon>
        <taxon>Maltschvirus</taxon>
        <taxon>Maltschvirus maltsch</taxon>
    </lineage>
</organism>
<proteinExistence type="predicted"/>
<sequence>MAVNTITSVKTPSAILLGLGILGIRALPLGSPPAAFADIGYIKGCGISYNRELRNFESGGVLIKQLVFRDTFSMNVTAAEVNIATLNRLIPSTLSNATPGTNNRITFGGGRVITEYNVLFEHTRSDGKIIQIEVFKSIVGGEVTLNFAEEEFITYPVNFTAQADESKTVGQQYARITLVD</sequence>
<protein>
    <submittedName>
        <fullName evidence="1">Uncharacterized protein</fullName>
    </submittedName>
</protein>
<accession>A0A6J5M2X1</accession>
<gene>
    <name evidence="1" type="ORF">UFOVP329_31</name>
</gene>
<name>A0A6J5M2X1_9CAUD</name>
<dbReference type="EMBL" id="LR796342">
    <property type="protein sequence ID" value="CAB4138269.1"/>
    <property type="molecule type" value="Genomic_DNA"/>
</dbReference>
<reference evidence="1" key="1">
    <citation type="submission" date="2020-04" db="EMBL/GenBank/DDBJ databases">
        <authorList>
            <person name="Chiriac C."/>
            <person name="Salcher M."/>
            <person name="Ghai R."/>
            <person name="Kavagutti S V."/>
        </authorList>
    </citation>
    <scope>NUCLEOTIDE SEQUENCE</scope>
</reference>